<evidence type="ECO:0000313" key="2">
    <source>
        <dbReference type="EMBL" id="KAF0252694.1"/>
    </source>
</evidence>
<dbReference type="AlphaFoldDB" id="A0A7V8J2M3"/>
<name>A0A7V8J2M3_PSEPU</name>
<accession>A0A7V8J2M3</accession>
<protein>
    <submittedName>
        <fullName evidence="2">Prepilin-type N-terminal cleavage/methylation domain-containing protein</fullName>
    </submittedName>
</protein>
<dbReference type="NCBIfam" id="TIGR02532">
    <property type="entry name" value="IV_pilin_GFxxxE"/>
    <property type="match status" value="1"/>
</dbReference>
<comment type="caution">
    <text evidence="2">The sequence shown here is derived from an EMBL/GenBank/DDBJ whole genome shotgun (WGS) entry which is preliminary data.</text>
</comment>
<gene>
    <name evidence="2" type="ORF">GN299_21910</name>
</gene>
<reference evidence="2 3" key="1">
    <citation type="submission" date="2019-12" db="EMBL/GenBank/DDBJ databases">
        <authorList>
            <person name="Woiski C."/>
        </authorList>
    </citation>
    <scope>NUCLEOTIDE SEQUENCE [LARGE SCALE GENOMIC DNA]</scope>
    <source>
        <strain evidence="2 3">BOE100</strain>
    </source>
</reference>
<keyword evidence="1" id="KW-0472">Membrane</keyword>
<dbReference type="Pfam" id="PF07963">
    <property type="entry name" value="N_methyl"/>
    <property type="match status" value="1"/>
</dbReference>
<feature type="transmembrane region" description="Helical" evidence="1">
    <location>
        <begin position="21"/>
        <end position="43"/>
    </location>
</feature>
<dbReference type="RefSeq" id="WP_156859499.1">
    <property type="nucleotide sequence ID" value="NZ_WOWR01000036.1"/>
</dbReference>
<dbReference type="Gene3D" id="3.30.700.10">
    <property type="entry name" value="Glycoprotein, Type 4 Pilin"/>
    <property type="match status" value="1"/>
</dbReference>
<evidence type="ECO:0000256" key="1">
    <source>
        <dbReference type="SAM" id="Phobius"/>
    </source>
</evidence>
<dbReference type="InterPro" id="IPR012902">
    <property type="entry name" value="N_methyl_site"/>
</dbReference>
<proteinExistence type="predicted"/>
<dbReference type="EMBL" id="WOWR01000036">
    <property type="protein sequence ID" value="KAF0252694.1"/>
    <property type="molecule type" value="Genomic_DNA"/>
</dbReference>
<keyword evidence="1" id="KW-0812">Transmembrane</keyword>
<dbReference type="InterPro" id="IPR045584">
    <property type="entry name" value="Pilin-like"/>
</dbReference>
<keyword evidence="1" id="KW-1133">Transmembrane helix</keyword>
<dbReference type="Proteomes" id="UP000442695">
    <property type="component" value="Unassembled WGS sequence"/>
</dbReference>
<sequence>MSRLKRSQAGPLYKRFDGFTILELMVVMAILGVLAALTTPSIVDEFNHKRANVAVSESTLIMDAARSYRAQKGAWPGGATCANALDALKNASPPYLFGVPDVNKFNSPYSTSCTAQTFSLDQSAVADYDGFLVNNIAGTSIVNAADHRIRTTIGVPGTEPALDGKLSRLATGNAELNRMRTTLLLGDNDIREVGSIEAVNGAFASQISSRVLTVGDLASIAGALSVAGESQFSGKARFQQEVILGKTVVEGAKGCEVGALAKDSTGVTLSCQSGVWKRTPAAKHYNLTAGEMFNVCIGPNGSDRSNVMLYDYPRYQTVCGSRYCASKGYAFGLVTELGAGFNYQQPAYSAAGAYIEAQCVN</sequence>
<evidence type="ECO:0000313" key="3">
    <source>
        <dbReference type="Proteomes" id="UP000442695"/>
    </source>
</evidence>
<organism evidence="2 3">
    <name type="scientific">Pseudomonas putida</name>
    <name type="common">Arthrobacter siderocapsulatus</name>
    <dbReference type="NCBI Taxonomy" id="303"/>
    <lineage>
        <taxon>Bacteria</taxon>
        <taxon>Pseudomonadati</taxon>
        <taxon>Pseudomonadota</taxon>
        <taxon>Gammaproteobacteria</taxon>
        <taxon>Pseudomonadales</taxon>
        <taxon>Pseudomonadaceae</taxon>
        <taxon>Pseudomonas</taxon>
    </lineage>
</organism>
<dbReference type="SUPFAM" id="SSF54523">
    <property type="entry name" value="Pili subunits"/>
    <property type="match status" value="1"/>
</dbReference>